<feature type="domain" description="Metallo-beta-lactamase" evidence="2">
    <location>
        <begin position="85"/>
        <end position="208"/>
    </location>
</feature>
<dbReference type="OrthoDB" id="9800061at2"/>
<gene>
    <name evidence="3" type="ORF">CFX1CAM_0791</name>
</gene>
<dbReference type="KEGG" id="abat:CFX1CAM_0791"/>
<dbReference type="Pfam" id="PF12706">
    <property type="entry name" value="Lactamase_B_2"/>
    <property type="match status" value="1"/>
</dbReference>
<sequence length="289" mass="33266">MPAIMPNESQPGDFAQRNHRKQSAINAYPQLWRRMIRDWQSDQQEDALWMLYAASYLARTAGVRWALDPFALFTRAGGVSTLDYRADLVPLDLILLSHRHADHFDPHLLTELCASPLTWIVPEFMLEMVTTFLPLDADRVIIARVDQPIQFKTMTITPFKALHIRGKSGVPELGYLVEYPGKRWLFPGDTRNYDFSMLPDFGPLDGVFAHLWLGKGAALDPDPPFLEDFCRFFTAFDAQATFIAHMYEYGRDERNMWTMEHFRTVQERMEKLAPGMAIKPVLTGDKILL</sequence>
<dbReference type="Gene3D" id="3.60.15.10">
    <property type="entry name" value="Ribonuclease Z/Hydroxyacylglutathione hydrolase-like"/>
    <property type="match status" value="1"/>
</dbReference>
<dbReference type="EMBL" id="LT859958">
    <property type="protein sequence ID" value="SMX53856.1"/>
    <property type="molecule type" value="Genomic_DNA"/>
</dbReference>
<dbReference type="Proteomes" id="UP000195514">
    <property type="component" value="Chromosome I"/>
</dbReference>
<organism evidence="3 4">
    <name type="scientific">Candidatus Brevifilum fermentans</name>
    <dbReference type="NCBI Taxonomy" id="1986204"/>
    <lineage>
        <taxon>Bacteria</taxon>
        <taxon>Bacillati</taxon>
        <taxon>Chloroflexota</taxon>
        <taxon>Anaerolineae</taxon>
        <taxon>Anaerolineales</taxon>
        <taxon>Anaerolineaceae</taxon>
        <taxon>Candidatus Brevifilum</taxon>
    </lineage>
</organism>
<evidence type="ECO:0000313" key="3">
    <source>
        <dbReference type="EMBL" id="SMX53856.1"/>
    </source>
</evidence>
<proteinExistence type="predicted"/>
<evidence type="ECO:0000259" key="2">
    <source>
        <dbReference type="Pfam" id="PF12706"/>
    </source>
</evidence>
<dbReference type="AlphaFoldDB" id="A0A1Y6K2R5"/>
<dbReference type="InterPro" id="IPR050114">
    <property type="entry name" value="UPF0173_UPF0282_UlaG_hydrolase"/>
</dbReference>
<evidence type="ECO:0000313" key="4">
    <source>
        <dbReference type="Proteomes" id="UP000195514"/>
    </source>
</evidence>
<dbReference type="SUPFAM" id="SSF56281">
    <property type="entry name" value="Metallo-hydrolase/oxidoreductase"/>
    <property type="match status" value="1"/>
</dbReference>
<name>A0A1Y6K2R5_9CHLR</name>
<keyword evidence="4" id="KW-1185">Reference proteome</keyword>
<dbReference type="RefSeq" id="WP_157891680.1">
    <property type="nucleotide sequence ID" value="NZ_LT859958.1"/>
</dbReference>
<reference evidence="4" key="1">
    <citation type="submission" date="2017-05" db="EMBL/GenBank/DDBJ databases">
        <authorList>
            <person name="Kirkegaard R."/>
            <person name="Mcilroy J S."/>
        </authorList>
    </citation>
    <scope>NUCLEOTIDE SEQUENCE [LARGE SCALE GENOMIC DNA]</scope>
</reference>
<dbReference type="InterPro" id="IPR036866">
    <property type="entry name" value="RibonucZ/Hydroxyglut_hydro"/>
</dbReference>
<dbReference type="PANTHER" id="PTHR43546">
    <property type="entry name" value="UPF0173 METAL-DEPENDENT HYDROLASE MJ1163-RELATED"/>
    <property type="match status" value="1"/>
</dbReference>
<dbReference type="InterPro" id="IPR001279">
    <property type="entry name" value="Metallo-B-lactamas"/>
</dbReference>
<evidence type="ECO:0000256" key="1">
    <source>
        <dbReference type="SAM" id="MobiDB-lite"/>
    </source>
</evidence>
<protein>
    <recommendedName>
        <fullName evidence="2">Metallo-beta-lactamase domain-containing protein</fullName>
    </recommendedName>
</protein>
<feature type="region of interest" description="Disordered" evidence="1">
    <location>
        <begin position="1"/>
        <end position="20"/>
    </location>
</feature>
<accession>A0A1Y6K2R5</accession>